<organism evidence="1 2">
    <name type="scientific">Allokutzneria albata</name>
    <name type="common">Kibdelosporangium albatum</name>
    <dbReference type="NCBI Taxonomy" id="211114"/>
    <lineage>
        <taxon>Bacteria</taxon>
        <taxon>Bacillati</taxon>
        <taxon>Actinomycetota</taxon>
        <taxon>Actinomycetes</taxon>
        <taxon>Pseudonocardiales</taxon>
        <taxon>Pseudonocardiaceae</taxon>
        <taxon>Allokutzneria</taxon>
    </lineage>
</organism>
<protein>
    <submittedName>
        <fullName evidence="1">Uncharacterized protein</fullName>
    </submittedName>
</protein>
<reference evidence="1 2" key="1">
    <citation type="submission" date="2016-10" db="EMBL/GenBank/DDBJ databases">
        <authorList>
            <person name="de Groot N.N."/>
        </authorList>
    </citation>
    <scope>NUCLEOTIDE SEQUENCE [LARGE SCALE GENOMIC DNA]</scope>
    <source>
        <strain evidence="1 2">DSM 44149</strain>
    </source>
</reference>
<dbReference type="AlphaFoldDB" id="A0A1G9YCA0"/>
<sequence length="297" mass="33986">MTPYPVVLGEKIDVSEVAIPERDPFVLPSFPPTWLVAENERTQLEKLVVDAVRAGASPFLLYRATRWPREEIDKILTRWGVTFEDGMRGLQALVSYHVGDLVWHNIEARGRPVHKVCEDMGLSLLELRRHYAFALQRLRVRTFAVQPLHDHDLVLWSEPWNGSAEAVDVPDNDPFIGLPDLHPAEMTAQELEELATDVVQAFQAGERIDYISRRTQLPREMVHNYLRDAGLSPEATQPTSLLRWIALMVIERMTREHLAGEGVRVLARRYRMTVDDVITHVGMAAHDVINYDTEDAW</sequence>
<dbReference type="Proteomes" id="UP000183376">
    <property type="component" value="Chromosome I"/>
</dbReference>
<proteinExistence type="predicted"/>
<dbReference type="STRING" id="211114.SAMN04489726_4703"/>
<dbReference type="EMBL" id="LT629701">
    <property type="protein sequence ID" value="SDN06131.1"/>
    <property type="molecule type" value="Genomic_DNA"/>
</dbReference>
<name>A0A1G9YCA0_ALLAB</name>
<accession>A0A1G9YCA0</accession>
<gene>
    <name evidence="1" type="ORF">SAMN04489726_4703</name>
</gene>
<evidence type="ECO:0000313" key="1">
    <source>
        <dbReference type="EMBL" id="SDN06131.1"/>
    </source>
</evidence>
<keyword evidence="2" id="KW-1185">Reference proteome</keyword>
<evidence type="ECO:0000313" key="2">
    <source>
        <dbReference type="Proteomes" id="UP000183376"/>
    </source>
</evidence>